<protein>
    <submittedName>
        <fullName evidence="1">Uncharacterized protein</fullName>
    </submittedName>
</protein>
<dbReference type="EMBL" id="ADLW01000021">
    <property type="protein sequence ID" value="EGK04717.1"/>
    <property type="molecule type" value="Genomic_DNA"/>
</dbReference>
<dbReference type="Proteomes" id="UP000006420">
    <property type="component" value="Unassembled WGS sequence"/>
</dbReference>
<keyword evidence="2" id="KW-1185">Reference proteome</keyword>
<reference evidence="1 2" key="1">
    <citation type="submission" date="2011-04" db="EMBL/GenBank/DDBJ databases">
        <title>The Genome Sequence of Dysgonomonas mossii DSM 22836.</title>
        <authorList>
            <consortium name="The Broad Institute Genome Sequencing Platform"/>
            <person name="Earl A."/>
            <person name="Ward D."/>
            <person name="Feldgarden M."/>
            <person name="Gevers D."/>
            <person name="Pudlo N."/>
            <person name="Martens E."/>
            <person name="Allen-Vercoe E."/>
            <person name="Young S.K."/>
            <person name="Zeng Q."/>
            <person name="Gargeya S."/>
            <person name="Fitzgerald M."/>
            <person name="Haas B."/>
            <person name="Abouelleil A."/>
            <person name="Alvarado L."/>
            <person name="Arachchi H.M."/>
            <person name="Berlin A."/>
            <person name="Brown A."/>
            <person name="Chapman S.B."/>
            <person name="Chen Z."/>
            <person name="Dunbar C."/>
            <person name="Freedman E."/>
            <person name="Gearin G."/>
            <person name="Gellesch M."/>
            <person name="Goldberg J."/>
            <person name="Griggs A."/>
            <person name="Gujja S."/>
            <person name="Heiman D."/>
            <person name="Howarth C."/>
            <person name="Larson L."/>
            <person name="Lui A."/>
            <person name="MacDonald P.J.P."/>
            <person name="Mehta T."/>
            <person name="Montmayeur A."/>
            <person name="Murphy C."/>
            <person name="Neiman D."/>
            <person name="Pearson M."/>
            <person name="Priest M."/>
            <person name="Roberts A."/>
            <person name="Saif S."/>
            <person name="Shea T."/>
            <person name="Shenoy N."/>
            <person name="Sisk P."/>
            <person name="Stolte C."/>
            <person name="Sykes S."/>
            <person name="Yandava C."/>
            <person name="Wortman J."/>
            <person name="Nusbaum C."/>
            <person name="Birren B."/>
        </authorList>
    </citation>
    <scope>NUCLEOTIDE SEQUENCE [LARGE SCALE GENOMIC DNA]</scope>
    <source>
        <strain evidence="1 2">DSM 22836</strain>
    </source>
</reference>
<gene>
    <name evidence="1" type="ORF">HMPREF9456_03328</name>
</gene>
<accession>F8X519</accession>
<dbReference type="eggNOG" id="ENOG502ZBXI">
    <property type="taxonomic scope" value="Bacteria"/>
</dbReference>
<organism evidence="1 2">
    <name type="scientific">Dysgonomonas mossii DSM 22836</name>
    <dbReference type="NCBI Taxonomy" id="742767"/>
    <lineage>
        <taxon>Bacteria</taxon>
        <taxon>Pseudomonadati</taxon>
        <taxon>Bacteroidota</taxon>
        <taxon>Bacteroidia</taxon>
        <taxon>Bacteroidales</taxon>
        <taxon>Dysgonomonadaceae</taxon>
        <taxon>Dysgonomonas</taxon>
    </lineage>
</organism>
<proteinExistence type="predicted"/>
<name>F8X519_9BACT</name>
<dbReference type="HOGENOM" id="CLU_1141176_0_0_10"/>
<dbReference type="RefSeq" id="WP_006844695.1">
    <property type="nucleotide sequence ID" value="NZ_AQWJ01000012.1"/>
</dbReference>
<dbReference type="AlphaFoldDB" id="F8X519"/>
<dbReference type="GeneID" id="78083923"/>
<dbReference type="STRING" id="742767.HMPREF9456_03328"/>
<comment type="caution">
    <text evidence="1">The sequence shown here is derived from an EMBL/GenBank/DDBJ whole genome shotgun (WGS) entry which is preliminary data.</text>
</comment>
<evidence type="ECO:0000313" key="1">
    <source>
        <dbReference type="EMBL" id="EGK04717.1"/>
    </source>
</evidence>
<evidence type="ECO:0000313" key="2">
    <source>
        <dbReference type="Proteomes" id="UP000006420"/>
    </source>
</evidence>
<sequence length="243" mass="28483">MDRIFISKNGVRFKVVKRTVANTHLCYLVDLDLYRSVVINDVTNVIINPYIFKVGYIKASSIDEYSHSLSSGSYSVWANMIDRCYSGKNVAYKGVSVCDEWHNFITFAEWHKKNYVDGWSLDKDLFSIEDKIYSPSTCCYMPMIINSALRRKITIKKDTYGYYFLDSTLVESPKKVYGHDKLDAYRLLILHRRTYMRTLVHIYSDKLDYRVKMKLIHLYDKEGEVLKNPRSSKTKRQNPEGLS</sequence>
<dbReference type="OrthoDB" id="1061516at2"/>